<proteinExistence type="predicted"/>
<protein>
    <submittedName>
        <fullName evidence="2">Uncharacterized protein</fullName>
    </submittedName>
</protein>
<organism evidence="2 3">
    <name type="scientific">OM182 bacterium MED-G28</name>
    <dbReference type="NCBI Taxonomy" id="1986256"/>
    <lineage>
        <taxon>Bacteria</taxon>
        <taxon>Pseudomonadati</taxon>
        <taxon>Pseudomonadota</taxon>
        <taxon>Gammaproteobacteria</taxon>
        <taxon>OMG group</taxon>
        <taxon>OM182 clade</taxon>
    </lineage>
</organism>
<dbReference type="Pfam" id="PF20098">
    <property type="entry name" value="DUF6488"/>
    <property type="match status" value="1"/>
</dbReference>
<feature type="signal peptide" evidence="1">
    <location>
        <begin position="1"/>
        <end position="22"/>
    </location>
</feature>
<dbReference type="Proteomes" id="UP000219329">
    <property type="component" value="Unassembled WGS sequence"/>
</dbReference>
<dbReference type="AlphaFoldDB" id="A0A2A5W9Y9"/>
<reference evidence="2 3" key="1">
    <citation type="submission" date="2017-08" db="EMBL/GenBank/DDBJ databases">
        <title>Fine stratification of microbial communities through a metagenomic profile of the photic zone.</title>
        <authorList>
            <person name="Haro-Moreno J.M."/>
            <person name="Lopez-Perez M."/>
            <person name="De La Torre J."/>
            <person name="Picazo A."/>
            <person name="Camacho A."/>
            <person name="Rodriguez-Valera F."/>
        </authorList>
    </citation>
    <scope>NUCLEOTIDE SEQUENCE [LARGE SCALE GENOMIC DNA]</scope>
    <source>
        <strain evidence="2">MED-G28</strain>
    </source>
</reference>
<sequence length="114" mass="12380">MKLLIKLMVITGSLFLTSLLMAHEGHEHAKQLDQASAMEAASSKIATLIQEGQLTSSWAGQDAVHAQLARVNGLQNWIISYLDSGGSERLELIFSMTGEFISFTKRSISDTAAN</sequence>
<dbReference type="InterPro" id="IPR045503">
    <property type="entry name" value="DUF6488"/>
</dbReference>
<keyword evidence="1" id="KW-0732">Signal</keyword>
<feature type="chain" id="PRO_5013218506" evidence="1">
    <location>
        <begin position="23"/>
        <end position="114"/>
    </location>
</feature>
<name>A0A2A5W9Y9_9GAMM</name>
<evidence type="ECO:0000256" key="1">
    <source>
        <dbReference type="SAM" id="SignalP"/>
    </source>
</evidence>
<comment type="caution">
    <text evidence="2">The sequence shown here is derived from an EMBL/GenBank/DDBJ whole genome shotgun (WGS) entry which is preliminary data.</text>
</comment>
<accession>A0A2A5W9Y9</accession>
<evidence type="ECO:0000313" key="3">
    <source>
        <dbReference type="Proteomes" id="UP000219329"/>
    </source>
</evidence>
<dbReference type="EMBL" id="NTJZ01000009">
    <property type="protein sequence ID" value="PDH33355.1"/>
    <property type="molecule type" value="Genomic_DNA"/>
</dbReference>
<evidence type="ECO:0000313" key="2">
    <source>
        <dbReference type="EMBL" id="PDH33355.1"/>
    </source>
</evidence>
<gene>
    <name evidence="2" type="ORF">CNF02_09205</name>
</gene>